<reference evidence="2 3" key="1">
    <citation type="journal article" date="2016" name="Nat. Commun.">
        <title>Thousands of microbial genomes shed light on interconnected biogeochemical processes in an aquifer system.</title>
        <authorList>
            <person name="Anantharaman K."/>
            <person name="Brown C.T."/>
            <person name="Hug L.A."/>
            <person name="Sharon I."/>
            <person name="Castelle C.J."/>
            <person name="Probst A.J."/>
            <person name="Thomas B.C."/>
            <person name="Singh A."/>
            <person name="Wilkins M.J."/>
            <person name="Karaoz U."/>
            <person name="Brodie E.L."/>
            <person name="Williams K.H."/>
            <person name="Hubbard S.S."/>
            <person name="Banfield J.F."/>
        </authorList>
    </citation>
    <scope>NUCLEOTIDE SEQUENCE [LARGE SCALE GENOMIC DNA]</scope>
</reference>
<gene>
    <name evidence="2" type="ORF">A3D34_02750</name>
</gene>
<evidence type="ECO:0008006" key="4">
    <source>
        <dbReference type="Google" id="ProtNLM"/>
    </source>
</evidence>
<sequence length="171" mass="19593">MILLAHMLFGAAIGSVIHNVFLAIILALLGHYFLDLFPHIEYSIDNIREKNWRKSLPDILKVFLDFCLAIIIILLFSKNQLIIYICVFVSLIPDGLTIISSLFSNKFLLLHDKIHIQKVHFLRYKKTRALNELSARPSTKNILFSALVSIPFRILTQAIAIFISIVLISYQ</sequence>
<protein>
    <recommendedName>
        <fullName evidence="4">DUF3307 domain-containing protein</fullName>
    </recommendedName>
</protein>
<dbReference type="AlphaFoldDB" id="A0A1G2HUD9"/>
<proteinExistence type="predicted"/>
<evidence type="ECO:0000256" key="1">
    <source>
        <dbReference type="SAM" id="Phobius"/>
    </source>
</evidence>
<accession>A0A1G2HUD9</accession>
<keyword evidence="1" id="KW-0812">Transmembrane</keyword>
<feature type="transmembrane region" description="Helical" evidence="1">
    <location>
        <begin position="6"/>
        <end position="34"/>
    </location>
</feature>
<comment type="caution">
    <text evidence="2">The sequence shown here is derived from an EMBL/GenBank/DDBJ whole genome shotgun (WGS) entry which is preliminary data.</text>
</comment>
<feature type="transmembrane region" description="Helical" evidence="1">
    <location>
        <begin position="55"/>
        <end position="76"/>
    </location>
</feature>
<evidence type="ECO:0000313" key="3">
    <source>
        <dbReference type="Proteomes" id="UP000179183"/>
    </source>
</evidence>
<feature type="transmembrane region" description="Helical" evidence="1">
    <location>
        <begin position="142"/>
        <end position="170"/>
    </location>
</feature>
<evidence type="ECO:0000313" key="2">
    <source>
        <dbReference type="EMBL" id="OGZ66075.1"/>
    </source>
</evidence>
<dbReference type="EMBL" id="MHOQ01000033">
    <property type="protein sequence ID" value="OGZ66075.1"/>
    <property type="molecule type" value="Genomic_DNA"/>
</dbReference>
<feature type="transmembrane region" description="Helical" evidence="1">
    <location>
        <begin position="82"/>
        <end position="103"/>
    </location>
</feature>
<dbReference type="Proteomes" id="UP000179183">
    <property type="component" value="Unassembled WGS sequence"/>
</dbReference>
<name>A0A1G2HUD9_9BACT</name>
<organism evidence="2 3">
    <name type="scientific">Candidatus Staskawiczbacteria bacterium RIFCSPHIGHO2_02_FULL_33_16</name>
    <dbReference type="NCBI Taxonomy" id="1802204"/>
    <lineage>
        <taxon>Bacteria</taxon>
        <taxon>Candidatus Staskawicziibacteriota</taxon>
    </lineage>
</organism>
<keyword evidence="1" id="KW-1133">Transmembrane helix</keyword>
<keyword evidence="1" id="KW-0472">Membrane</keyword>